<dbReference type="InterPro" id="IPR014055">
    <property type="entry name" value="CRISPR-assoc_prot_Csx11"/>
</dbReference>
<dbReference type="KEGG" id="kol:Kole_1269"/>
<keyword evidence="2" id="KW-1185">Reference proteome</keyword>
<dbReference type="OrthoDB" id="9792861at2"/>
<proteinExistence type="predicted"/>
<evidence type="ECO:0000313" key="2">
    <source>
        <dbReference type="Proteomes" id="UP000002382"/>
    </source>
</evidence>
<evidence type="ECO:0000313" key="1">
    <source>
        <dbReference type="EMBL" id="ACR79965.1"/>
    </source>
</evidence>
<dbReference type="RefSeq" id="WP_015868621.1">
    <property type="nucleotide sequence ID" value="NC_012785.1"/>
</dbReference>
<dbReference type="Gene3D" id="3.30.70.270">
    <property type="match status" value="1"/>
</dbReference>
<reference evidence="1 2" key="2">
    <citation type="journal article" date="2011" name="J. Bacteriol.">
        <title>Genome Sequence of Kosmotoga olearia Strain TBF 19.5.1, a Thermophilic Bacterium with a Wide Growth Temperature Range, Isolated from the Troll B Oil Platform in the North Sea.</title>
        <authorList>
            <person name="Swithers K.S."/>
            <person name="Dipippo J.L."/>
            <person name="Bruce D.C."/>
            <person name="Detter C."/>
            <person name="Tapia R."/>
            <person name="Han S."/>
            <person name="Goodwin L.A."/>
            <person name="Han J."/>
            <person name="Woyke T."/>
            <person name="Pitluck S."/>
            <person name="Pennacchio L."/>
            <person name="Nolan M."/>
            <person name="Mikhailova N."/>
            <person name="Land M.L."/>
            <person name="Nesbo C.L."/>
            <person name="Gogarten J.P."/>
            <person name="Noll K.M."/>
        </authorList>
    </citation>
    <scope>NUCLEOTIDE SEQUENCE [LARGE SCALE GENOMIC DNA]</scope>
    <source>
        <strain evidence="2">ATCC BAA-1733 / DSM 21960 / TBF 19.5.1</strain>
    </source>
</reference>
<dbReference type="AlphaFoldDB" id="C5CDA2"/>
<accession>C5CDA2</accession>
<name>C5CDA2_KOSOT</name>
<dbReference type="EMBL" id="CP001634">
    <property type="protein sequence ID" value="ACR79965.1"/>
    <property type="molecule type" value="Genomic_DNA"/>
</dbReference>
<protein>
    <submittedName>
        <fullName evidence="1">CRISPR-associated protein, Csx11 family</fullName>
    </submittedName>
</protein>
<dbReference type="STRING" id="521045.Kole_1269"/>
<gene>
    <name evidence="1" type="ordered locus">Kole_1269</name>
</gene>
<sequence length="906" mass="105512">MSILKIVEENRVPILLAEIGAYLHDLGKATKDFIEGNSKEAGNQRPSHTPPKLFPDELRKILSEVKIDVLNEKASIMDFIEHHHNRELETVPKLVALISAVNNGFDGIDSGVDKGKVESKQSKEHTFISSAFGFENYKIEIDEIDRIKEEMYRKIEEHLTRFQKSSNDIETLYKVIFCTKKYYLLFLGETRRPANDVTLWDHSYSVATMMKCAVAQEFLKPENTFDPLHFDWKVFAVNFDVLGLLTKGIKIGDIKGYWKSVEKIFEEVKKMIEVTYPIGNEIFRDTKGIYFLTAAVELHELKEEILKKIRGIEPEIMACITEIPLETKIPPEEQGDRKTIEAKKKELLLKSIPEARKKALERVSFPAYSEGFPCNEFGPENNKEVCPICRLRTVERGKEICNHCLNRRTNRSQEWQMDPKSSIWIDEISDHNDRVALVVGMFKIDEWLNGSFIQTLTFNEPSTENASNPRNNDVRKHPSPARIRRVWETTEEFIRETVFKGILNNYEYPALRKQRIELEINPNPKVPEGSTCDISISGVRFSPVCVDSVRGLFVTTINLEILSKFGKTVKEIAEALSGQNIKLKTEPEKSWRDFRIAKAKPADDKYQDYLPYIKIYDFPDQFMILVPAYETLDIAEKIVEEYERQFSKVRDRLPLHLGVIAFHRRTPLYVVMDAAKRLLKKFESSKTIVVDVERVEDMKDPISGMSKKLLLRVNKRRIPLKWVVSYSTKDPDVEDLWYPYLRLCNKGKPNRKLCLDYTGNGNYVVHIKEIKEGDELEIEPSYFKLCYIEEASDRFYVDENLKFLDDIHEIQNLWKIVERKLRSKKWTISQLYAFLEELEKIKEYNGETFEQFLRSSLINILDLDDSSNEYNLLKTSVEDSLFELCLYWNLQVRKEKIGKGDQNESL</sequence>
<dbReference type="eggNOG" id="COG1353">
    <property type="taxonomic scope" value="Bacteria"/>
</dbReference>
<dbReference type="InterPro" id="IPR043128">
    <property type="entry name" value="Rev_trsase/Diguanyl_cyclase"/>
</dbReference>
<dbReference type="Proteomes" id="UP000002382">
    <property type="component" value="Chromosome"/>
</dbReference>
<dbReference type="CDD" id="cd09701">
    <property type="entry name" value="Cas10_III"/>
    <property type="match status" value="1"/>
</dbReference>
<organism evidence="1 2">
    <name type="scientific">Kosmotoga olearia (strain ATCC BAA-1733 / DSM 21960 / TBF 19.5.1)</name>
    <dbReference type="NCBI Taxonomy" id="521045"/>
    <lineage>
        <taxon>Bacteria</taxon>
        <taxon>Thermotogati</taxon>
        <taxon>Thermotogota</taxon>
        <taxon>Thermotogae</taxon>
        <taxon>Kosmotogales</taxon>
        <taxon>Kosmotogaceae</taxon>
        <taxon>Kosmotoga</taxon>
    </lineage>
</organism>
<dbReference type="NCBIfam" id="TIGR02682">
    <property type="entry name" value="cas_csx11"/>
    <property type="match status" value="2"/>
</dbReference>
<dbReference type="HOGENOM" id="CLU_007515_0_0_0"/>
<reference evidence="1 2" key="1">
    <citation type="submission" date="2009-06" db="EMBL/GenBank/DDBJ databases">
        <title>Complete sequence of Thermotogales bacterium TBF 19.5.1.</title>
        <authorList>
            <consortium name="US DOE Joint Genome Institute"/>
            <person name="Lucas S."/>
            <person name="Copeland A."/>
            <person name="Lapidus A."/>
            <person name="Glavina del Rio T."/>
            <person name="Tice H."/>
            <person name="Bruce D."/>
            <person name="Goodwin L."/>
            <person name="Pitluck S."/>
            <person name="Chertkov O."/>
            <person name="Brettin T."/>
            <person name="Detter J.C."/>
            <person name="Han C."/>
            <person name="Schmutz J."/>
            <person name="Larimer F."/>
            <person name="Land M."/>
            <person name="Hauser L."/>
            <person name="Kyrpides N."/>
            <person name="Ovchinnikova G."/>
            <person name="Noll K."/>
        </authorList>
    </citation>
    <scope>NUCLEOTIDE SEQUENCE [LARGE SCALE GENOMIC DNA]</scope>
    <source>
        <strain evidence="2">ATCC BAA-1733 / DSM 21960 / TBF 19.5.1</strain>
    </source>
</reference>